<comment type="caution">
    <text evidence="2">The sequence shown here is derived from an EMBL/GenBank/DDBJ whole genome shotgun (WGS) entry which is preliminary data.</text>
</comment>
<evidence type="ECO:0000256" key="1">
    <source>
        <dbReference type="SAM" id="MobiDB-lite"/>
    </source>
</evidence>
<organism evidence="2 3">
    <name type="scientific">Tritrichomonas musculus</name>
    <dbReference type="NCBI Taxonomy" id="1915356"/>
    <lineage>
        <taxon>Eukaryota</taxon>
        <taxon>Metamonada</taxon>
        <taxon>Parabasalia</taxon>
        <taxon>Tritrichomonadida</taxon>
        <taxon>Tritrichomonadidae</taxon>
        <taxon>Tritrichomonas</taxon>
    </lineage>
</organism>
<name>A0ABR2L7R2_9EUKA</name>
<gene>
    <name evidence="2" type="ORF">M9Y10_001716</name>
</gene>
<keyword evidence="3" id="KW-1185">Reference proteome</keyword>
<reference evidence="2 3" key="1">
    <citation type="submission" date="2024-04" db="EMBL/GenBank/DDBJ databases">
        <title>Tritrichomonas musculus Genome.</title>
        <authorList>
            <person name="Alves-Ferreira E."/>
            <person name="Grigg M."/>
            <person name="Lorenzi H."/>
            <person name="Galac M."/>
        </authorList>
    </citation>
    <scope>NUCLEOTIDE SEQUENCE [LARGE SCALE GENOMIC DNA]</scope>
    <source>
        <strain evidence="2 3">EAF2021</strain>
    </source>
</reference>
<feature type="region of interest" description="Disordered" evidence="1">
    <location>
        <begin position="50"/>
        <end position="75"/>
    </location>
</feature>
<protein>
    <submittedName>
        <fullName evidence="2">Uncharacterized protein</fullName>
    </submittedName>
</protein>
<accession>A0ABR2L7R2</accession>
<feature type="compositionally biased region" description="Polar residues" evidence="1">
    <location>
        <begin position="50"/>
        <end position="60"/>
    </location>
</feature>
<dbReference type="EMBL" id="JAPFFF010000001">
    <property type="protein sequence ID" value="KAK8899400.1"/>
    <property type="molecule type" value="Genomic_DNA"/>
</dbReference>
<proteinExistence type="predicted"/>
<evidence type="ECO:0000313" key="2">
    <source>
        <dbReference type="EMBL" id="KAK8899400.1"/>
    </source>
</evidence>
<dbReference type="Proteomes" id="UP001470230">
    <property type="component" value="Unassembled WGS sequence"/>
</dbReference>
<evidence type="ECO:0000313" key="3">
    <source>
        <dbReference type="Proteomes" id="UP001470230"/>
    </source>
</evidence>
<sequence>MFQSPKIIKVWEIMEFDLAKIIIPISLDHIIDIKADDENILIRTFKLQQKQSADNDTVPNGNLPPMPFKENFQVE</sequence>